<dbReference type="Proteomes" id="UP001295423">
    <property type="component" value="Unassembled WGS sequence"/>
</dbReference>
<protein>
    <submittedName>
        <fullName evidence="1">Uncharacterized protein</fullName>
    </submittedName>
</protein>
<dbReference type="EMBL" id="CAKOGP040002269">
    <property type="protein sequence ID" value="CAJ1966249.1"/>
    <property type="molecule type" value="Genomic_DNA"/>
</dbReference>
<keyword evidence="2" id="KW-1185">Reference proteome</keyword>
<comment type="caution">
    <text evidence="1">The sequence shown here is derived from an EMBL/GenBank/DDBJ whole genome shotgun (WGS) entry which is preliminary data.</text>
</comment>
<proteinExistence type="predicted"/>
<reference evidence="1" key="1">
    <citation type="submission" date="2023-08" db="EMBL/GenBank/DDBJ databases">
        <authorList>
            <person name="Audoor S."/>
            <person name="Bilcke G."/>
        </authorList>
    </citation>
    <scope>NUCLEOTIDE SEQUENCE</scope>
</reference>
<organism evidence="1 2">
    <name type="scientific">Cylindrotheca closterium</name>
    <dbReference type="NCBI Taxonomy" id="2856"/>
    <lineage>
        <taxon>Eukaryota</taxon>
        <taxon>Sar</taxon>
        <taxon>Stramenopiles</taxon>
        <taxon>Ochrophyta</taxon>
        <taxon>Bacillariophyta</taxon>
        <taxon>Bacillariophyceae</taxon>
        <taxon>Bacillariophycidae</taxon>
        <taxon>Bacillariales</taxon>
        <taxon>Bacillariaceae</taxon>
        <taxon>Cylindrotheca</taxon>
    </lineage>
</organism>
<accession>A0AAD2PXG0</accession>
<gene>
    <name evidence="1" type="ORF">CYCCA115_LOCUS21832</name>
</gene>
<evidence type="ECO:0000313" key="1">
    <source>
        <dbReference type="EMBL" id="CAJ1966249.1"/>
    </source>
</evidence>
<sequence length="420" mass="46789">MLSRMKLPGSAEKKSRPTVALTPMEKRLKQRAAFAANESTLVEDIVFELSLTKTIVSITFLLLVGASLATSYILSAHPECFGHQRKVNLENQILPGEVPMLRSGSALGSAESSIKKTEKMENMIEKHSLECTSEQMDSLKTQLPGTQCESSPWTQKCSFTLATTRGCQDPLWARQFFASTDLSSPFKALFVDYLPNDSPMSDFPIDALYLGSHNTDDKKYDIGAWRQAAKVDPACKKPVTLSGKKNSAQSVVMIKDEAAFNSATRIKSDLGLTDDDMWLEHVNTESNAMVRKFIAQKFPGDEPIHYLKVNGGYSFLASWFTTNNLSKAWYLEFTANWVGDWGSGDLGLLLKSLLPKSGFVCYWAGSDEKLWRITGCWQDHYAFKTWANVACVNSGKEETKPLLDKMEALFQKTLEAGNTY</sequence>
<name>A0AAD2PXG0_9STRA</name>
<evidence type="ECO:0000313" key="2">
    <source>
        <dbReference type="Proteomes" id="UP001295423"/>
    </source>
</evidence>
<dbReference type="AlphaFoldDB" id="A0AAD2PXG0"/>